<reference evidence="10 11" key="1">
    <citation type="submission" date="2020-08" db="EMBL/GenBank/DDBJ databases">
        <title>Genomic Encyclopedia of Type Strains, Phase IV (KMG-IV): sequencing the most valuable type-strain genomes for metagenomic binning, comparative biology and taxonomic classification.</title>
        <authorList>
            <person name="Goeker M."/>
        </authorList>
    </citation>
    <scope>NUCLEOTIDE SEQUENCE [LARGE SCALE GENOMIC DNA]</scope>
    <source>
        <strain evidence="10 11">DSM 105137</strain>
    </source>
</reference>
<dbReference type="PANTHER" id="PTHR30176">
    <property type="entry name" value="FERREDOXIN-TYPE PROTEIN NAPH"/>
    <property type="match status" value="1"/>
</dbReference>
<proteinExistence type="predicted"/>
<protein>
    <submittedName>
        <fullName evidence="10">Polyferredoxin</fullName>
    </submittedName>
</protein>
<feature type="transmembrane region" description="Helical" evidence="8">
    <location>
        <begin position="378"/>
        <end position="399"/>
    </location>
</feature>
<feature type="domain" description="4Fe-4S ferredoxin-type" evidence="9">
    <location>
        <begin position="578"/>
        <end position="606"/>
    </location>
</feature>
<keyword evidence="4" id="KW-0249">Electron transport</keyword>
<name>A0A840E125_9BACT</name>
<feature type="transmembrane region" description="Helical" evidence="8">
    <location>
        <begin position="191"/>
        <end position="210"/>
    </location>
</feature>
<evidence type="ECO:0000256" key="6">
    <source>
        <dbReference type="ARBA" id="ARBA00023014"/>
    </source>
</evidence>
<feature type="compositionally biased region" description="Low complexity" evidence="7">
    <location>
        <begin position="61"/>
        <end position="76"/>
    </location>
</feature>
<dbReference type="Pfam" id="PF13187">
    <property type="entry name" value="Fer4_9"/>
    <property type="match status" value="1"/>
</dbReference>
<feature type="transmembrane region" description="Helical" evidence="8">
    <location>
        <begin position="428"/>
        <end position="451"/>
    </location>
</feature>
<evidence type="ECO:0000256" key="8">
    <source>
        <dbReference type="SAM" id="Phobius"/>
    </source>
</evidence>
<comment type="caution">
    <text evidence="10">The sequence shown here is derived from an EMBL/GenBank/DDBJ whole genome shotgun (WGS) entry which is preliminary data.</text>
</comment>
<evidence type="ECO:0000256" key="2">
    <source>
        <dbReference type="ARBA" id="ARBA00022485"/>
    </source>
</evidence>
<feature type="transmembrane region" description="Helical" evidence="8">
    <location>
        <begin position="346"/>
        <end position="366"/>
    </location>
</feature>
<dbReference type="Proteomes" id="UP000576209">
    <property type="component" value="Unassembled WGS sequence"/>
</dbReference>
<keyword evidence="2" id="KW-0004">4Fe-4S</keyword>
<evidence type="ECO:0000256" key="5">
    <source>
        <dbReference type="ARBA" id="ARBA00023004"/>
    </source>
</evidence>
<dbReference type="GO" id="GO:0005886">
    <property type="term" value="C:plasma membrane"/>
    <property type="evidence" value="ECO:0007669"/>
    <property type="project" value="TreeGrafter"/>
</dbReference>
<feature type="transmembrane region" description="Helical" evidence="8">
    <location>
        <begin position="235"/>
        <end position="255"/>
    </location>
</feature>
<evidence type="ECO:0000259" key="9">
    <source>
        <dbReference type="PROSITE" id="PS51379"/>
    </source>
</evidence>
<feature type="transmembrane region" description="Helical" evidence="8">
    <location>
        <begin position="531"/>
        <end position="551"/>
    </location>
</feature>
<keyword evidence="11" id="KW-1185">Reference proteome</keyword>
<keyword evidence="8" id="KW-0812">Transmembrane</keyword>
<dbReference type="PROSITE" id="PS51379">
    <property type="entry name" value="4FE4S_FER_2"/>
    <property type="match status" value="2"/>
</dbReference>
<dbReference type="PANTHER" id="PTHR30176:SF3">
    <property type="entry name" value="FERREDOXIN-TYPE PROTEIN NAPH"/>
    <property type="match status" value="1"/>
</dbReference>
<keyword evidence="8" id="KW-0472">Membrane</keyword>
<evidence type="ECO:0000313" key="10">
    <source>
        <dbReference type="EMBL" id="MBB4078911.1"/>
    </source>
</evidence>
<keyword evidence="6" id="KW-0411">Iron-sulfur</keyword>
<accession>A0A840E125</accession>
<feature type="transmembrane region" description="Helical" evidence="8">
    <location>
        <begin position="12"/>
        <end position="32"/>
    </location>
</feature>
<keyword evidence="8" id="KW-1133">Transmembrane helix</keyword>
<dbReference type="EMBL" id="JACIFF010000003">
    <property type="protein sequence ID" value="MBB4078911.1"/>
    <property type="molecule type" value="Genomic_DNA"/>
</dbReference>
<feature type="region of interest" description="Disordered" evidence="7">
    <location>
        <begin position="46"/>
        <end position="90"/>
    </location>
</feature>
<dbReference type="PROSITE" id="PS00198">
    <property type="entry name" value="4FE4S_FER_1"/>
    <property type="match status" value="1"/>
</dbReference>
<dbReference type="GO" id="GO:0046872">
    <property type="term" value="F:metal ion binding"/>
    <property type="evidence" value="ECO:0007669"/>
    <property type="project" value="UniProtKB-KW"/>
</dbReference>
<evidence type="ECO:0000313" key="11">
    <source>
        <dbReference type="Proteomes" id="UP000576209"/>
    </source>
</evidence>
<keyword evidence="1" id="KW-0813">Transport</keyword>
<feature type="transmembrane region" description="Helical" evidence="8">
    <location>
        <begin position="261"/>
        <end position="281"/>
    </location>
</feature>
<feature type="transmembrane region" description="Helical" evidence="8">
    <location>
        <begin position="301"/>
        <end position="320"/>
    </location>
</feature>
<dbReference type="AlphaFoldDB" id="A0A840E125"/>
<organism evidence="10 11">
    <name type="scientific">Neolewinella aquimaris</name>
    <dbReference type="NCBI Taxonomy" id="1835722"/>
    <lineage>
        <taxon>Bacteria</taxon>
        <taxon>Pseudomonadati</taxon>
        <taxon>Bacteroidota</taxon>
        <taxon>Saprospiria</taxon>
        <taxon>Saprospirales</taxon>
        <taxon>Lewinellaceae</taxon>
        <taxon>Neolewinella</taxon>
    </lineage>
</organism>
<dbReference type="InterPro" id="IPR051684">
    <property type="entry name" value="Electron_Trans/Redox"/>
</dbReference>
<dbReference type="InterPro" id="IPR017900">
    <property type="entry name" value="4Fe4S_Fe_S_CS"/>
</dbReference>
<feature type="domain" description="4Fe-4S ferredoxin-type" evidence="9">
    <location>
        <begin position="609"/>
        <end position="638"/>
    </location>
</feature>
<dbReference type="GO" id="GO:0051539">
    <property type="term" value="F:4 iron, 4 sulfur cluster binding"/>
    <property type="evidence" value="ECO:0007669"/>
    <property type="project" value="UniProtKB-KW"/>
</dbReference>
<keyword evidence="5" id="KW-0408">Iron</keyword>
<dbReference type="Gene3D" id="3.30.70.20">
    <property type="match status" value="1"/>
</dbReference>
<gene>
    <name evidence="10" type="ORF">GGR28_001528</name>
</gene>
<dbReference type="Pfam" id="PF12801">
    <property type="entry name" value="Fer4_5"/>
    <property type="match status" value="2"/>
</dbReference>
<dbReference type="InterPro" id="IPR017896">
    <property type="entry name" value="4Fe4S_Fe-S-bd"/>
</dbReference>
<sequence length="664" mass="73219">MPSKSTHKSLLQYVGLALFAISLLVFTAMLGLEKYRLSEEDLIATVAPDPRTDSEEDGDGEAASTVSAGSTGGASAQVDEAPTDEQGTEVDPKARLIHEIQGDAFREAGRELGLVDQTFGSSFSFSDKVYEVHEEAKRRVDERVDQLKTDNALPEGVSEWDIRLSDPIYFKDKLAALTAAAEMGPVKNNPLLFFGLTIGLGLLGGLLYIIPKFSGHAGIRNDHIYHSQLTKGLNLGWRSAILGAAIIGIIGYGIRYMASDWFWPAVTVGIALLIIGLVLFVEHSWRNSPARAADPAGLSAYLGILGGTYLIGFYILLYWAPEHVTAWVTMVDPVKQGVFGGMASQWFLYGLLYTVIILVMGVRMIAKYRHNKYQIVRTLSVMFFQTAFAFLIPEILGALNKPQQDLKNIWPLDYDFFFGWQLDQFQSAGALGTFMLVWGIFLVIVGVPLMVHLVGKRWYCSWVCGCGGLAETMGDPWRQLSDKSVRAWKFERWIIHGVLVAAILMTALTLYSYFTGAESLFGFQTWKVQKWYGFLIGAGFAGVVGTGFYPLMGNRVWCRFGCPLAAYLGLVQRFQSRFRITTNGGQCISCGNCSTYCEMGIDVRAYAQKGQDIVRASCVGCGVCAAVCPRGVLRLENSSEDAGYRTVPERVIHVSEEEGVVMKF</sequence>
<evidence type="ECO:0000256" key="1">
    <source>
        <dbReference type="ARBA" id="ARBA00022448"/>
    </source>
</evidence>
<dbReference type="SUPFAM" id="SSF54862">
    <property type="entry name" value="4Fe-4S ferredoxins"/>
    <property type="match status" value="1"/>
</dbReference>
<keyword evidence="3" id="KW-0479">Metal-binding</keyword>
<evidence type="ECO:0000256" key="3">
    <source>
        <dbReference type="ARBA" id="ARBA00022723"/>
    </source>
</evidence>
<evidence type="ECO:0000256" key="4">
    <source>
        <dbReference type="ARBA" id="ARBA00022982"/>
    </source>
</evidence>
<evidence type="ECO:0000256" key="7">
    <source>
        <dbReference type="SAM" id="MobiDB-lite"/>
    </source>
</evidence>
<feature type="transmembrane region" description="Helical" evidence="8">
    <location>
        <begin position="493"/>
        <end position="511"/>
    </location>
</feature>